<sequence length="260" mass="28856">MQIHFYKYQGAGNDFVVLDNREGIYDGLSTAQIHFLCDRRFGIGADGLMMLNPHTEGDFEMRYFNADGREGSMCGNGGRCLVAFARHRELIGTSTRFYAVDGWHEAHIQDDGWVSLKMQDVGEVERSGDDFVLDTGSPHYVRFVPDVDAVDVWRSGRDIRYNERFSGEGINVNFVQRTDGGLKIRTYERGVEAETLACGTGVTAAAIAAAGDQPGSHAVAVNARGGRLEVRYRQTDEQHFTDVWLCGPAAYVFEGNIPVE</sequence>
<dbReference type="SUPFAM" id="SSF54506">
    <property type="entry name" value="Diaminopimelate epimerase-like"/>
    <property type="match status" value="2"/>
</dbReference>
<dbReference type="PANTHER" id="PTHR31689">
    <property type="entry name" value="DIAMINOPIMELATE EPIMERASE, CHLOROPLASTIC"/>
    <property type="match status" value="1"/>
</dbReference>
<evidence type="ECO:0000313" key="6">
    <source>
        <dbReference type="Proteomes" id="UP001501207"/>
    </source>
</evidence>
<feature type="active site" description="Proton donor" evidence="3">
    <location>
        <position position="74"/>
    </location>
</feature>
<evidence type="ECO:0000256" key="2">
    <source>
        <dbReference type="ARBA" id="ARBA00023235"/>
    </source>
</evidence>
<accession>A0ABP8FPG6</accession>
<feature type="binding site" evidence="3">
    <location>
        <position position="171"/>
    </location>
    <ligand>
        <name>substrate</name>
    </ligand>
</feature>
<comment type="function">
    <text evidence="3">Catalyzes the stereoinversion of LL-2,6-diaminopimelate (L,L-DAP) to meso-diaminopimelate (meso-DAP), a precursor of L-lysine and an essential component of the bacterial peptidoglycan.</text>
</comment>
<dbReference type="NCBIfam" id="TIGR00652">
    <property type="entry name" value="DapF"/>
    <property type="match status" value="1"/>
</dbReference>
<feature type="binding site" evidence="3">
    <location>
        <begin position="75"/>
        <end position="76"/>
    </location>
    <ligand>
        <name>substrate</name>
    </ligand>
</feature>
<comment type="caution">
    <text evidence="5">The sequence shown here is derived from an EMBL/GenBank/DDBJ whole genome shotgun (WGS) entry which is preliminary data.</text>
</comment>
<dbReference type="Proteomes" id="UP001501207">
    <property type="component" value="Unassembled WGS sequence"/>
</dbReference>
<comment type="subunit">
    <text evidence="3">Homodimer.</text>
</comment>
<keyword evidence="3" id="KW-0028">Amino-acid biosynthesis</keyword>
<evidence type="ECO:0000256" key="1">
    <source>
        <dbReference type="ARBA" id="ARBA00010219"/>
    </source>
</evidence>
<comment type="pathway">
    <text evidence="3">Amino-acid biosynthesis; L-lysine biosynthesis via DAP pathway; DL-2,6-diaminopimelate from LL-2,6-diaminopimelate: step 1/1.</text>
</comment>
<dbReference type="PANTHER" id="PTHR31689:SF0">
    <property type="entry name" value="DIAMINOPIMELATE EPIMERASE"/>
    <property type="match status" value="1"/>
</dbReference>
<keyword evidence="2 3" id="KW-0413">Isomerase</keyword>
<name>A0ABP8FPG6_9BACT</name>
<protein>
    <recommendedName>
        <fullName evidence="3 4">Diaminopimelate epimerase</fullName>
        <shortName evidence="3">DAP epimerase</shortName>
        <ecNumber evidence="3 4">5.1.1.7</ecNumber>
    </recommendedName>
    <alternativeName>
        <fullName evidence="3">PLP-independent amino acid racemase</fullName>
    </alternativeName>
</protein>
<evidence type="ECO:0000313" key="5">
    <source>
        <dbReference type="EMBL" id="GAA4308278.1"/>
    </source>
</evidence>
<evidence type="ECO:0000256" key="4">
    <source>
        <dbReference type="NCBIfam" id="TIGR00652"/>
    </source>
</evidence>
<evidence type="ECO:0000256" key="3">
    <source>
        <dbReference type="HAMAP-Rule" id="MF_00197"/>
    </source>
</evidence>
<dbReference type="HAMAP" id="MF_00197">
    <property type="entry name" value="DAP_epimerase"/>
    <property type="match status" value="1"/>
</dbReference>
<feature type="binding site" evidence="3">
    <location>
        <begin position="199"/>
        <end position="200"/>
    </location>
    <ligand>
        <name>substrate</name>
    </ligand>
</feature>
<keyword evidence="6" id="KW-1185">Reference proteome</keyword>
<feature type="site" description="Could be important to modulate the pK values of the two catalytic cysteine residues" evidence="3">
    <location>
        <position position="139"/>
    </location>
</feature>
<dbReference type="EMBL" id="BAABFN010000002">
    <property type="protein sequence ID" value="GAA4308278.1"/>
    <property type="molecule type" value="Genomic_DNA"/>
</dbReference>
<comment type="caution">
    <text evidence="3">Lacks conserved residue(s) required for the propagation of feature annotation.</text>
</comment>
<dbReference type="EC" id="5.1.1.7" evidence="3 4"/>
<feature type="binding site" evidence="3">
    <location>
        <position position="13"/>
    </location>
    <ligand>
        <name>substrate</name>
    </ligand>
</feature>
<comment type="catalytic activity">
    <reaction evidence="3">
        <text>(2S,6S)-2,6-diaminopimelate = meso-2,6-diaminopimelate</text>
        <dbReference type="Rhea" id="RHEA:15393"/>
        <dbReference type="ChEBI" id="CHEBI:57609"/>
        <dbReference type="ChEBI" id="CHEBI:57791"/>
        <dbReference type="EC" id="5.1.1.7"/>
    </reaction>
</comment>
<proteinExistence type="inferred from homology"/>
<feature type="active site" description="Proton acceptor" evidence="3">
    <location>
        <position position="198"/>
    </location>
</feature>
<dbReference type="InterPro" id="IPR001653">
    <property type="entry name" value="DAP_epimerase_DapF"/>
</dbReference>
<comment type="similarity">
    <text evidence="1 3">Belongs to the diaminopimelate epimerase family.</text>
</comment>
<feature type="binding site" evidence="3">
    <location>
        <begin position="188"/>
        <end position="189"/>
    </location>
    <ligand>
        <name>substrate</name>
    </ligand>
</feature>
<keyword evidence="3" id="KW-0457">Lysine biosynthesis</keyword>
<gene>
    <name evidence="3 5" type="primary">dapF</name>
    <name evidence="5" type="ORF">GCM10023143_15500</name>
</gene>
<comment type="subcellular location">
    <subcellularLocation>
        <location evidence="3">Cytoplasm</location>
    </subcellularLocation>
</comment>
<keyword evidence="3" id="KW-0963">Cytoplasm</keyword>
<dbReference type="Gene3D" id="3.10.310.10">
    <property type="entry name" value="Diaminopimelate Epimerase, Chain A, domain 1"/>
    <property type="match status" value="2"/>
</dbReference>
<feature type="site" description="Could be important to modulate the pK values of the two catalytic cysteine residues" evidence="3">
    <location>
        <position position="188"/>
    </location>
</feature>
<organism evidence="5 6">
    <name type="scientific">Compostibacter hankyongensis</name>
    <dbReference type="NCBI Taxonomy" id="1007089"/>
    <lineage>
        <taxon>Bacteria</taxon>
        <taxon>Pseudomonadati</taxon>
        <taxon>Bacteroidota</taxon>
        <taxon>Chitinophagia</taxon>
        <taxon>Chitinophagales</taxon>
        <taxon>Chitinophagaceae</taxon>
        <taxon>Compostibacter</taxon>
    </lineage>
</organism>
<feature type="binding site" evidence="3">
    <location>
        <position position="65"/>
    </location>
    <ligand>
        <name>substrate</name>
    </ligand>
</feature>
<dbReference type="Pfam" id="PF01678">
    <property type="entry name" value="DAP_epimerase"/>
    <property type="match status" value="2"/>
</dbReference>
<reference evidence="6" key="1">
    <citation type="journal article" date="2019" name="Int. J. Syst. Evol. Microbiol.">
        <title>The Global Catalogue of Microorganisms (GCM) 10K type strain sequencing project: providing services to taxonomists for standard genome sequencing and annotation.</title>
        <authorList>
            <consortium name="The Broad Institute Genomics Platform"/>
            <consortium name="The Broad Institute Genome Sequencing Center for Infectious Disease"/>
            <person name="Wu L."/>
            <person name="Ma J."/>
        </authorList>
    </citation>
    <scope>NUCLEOTIDE SEQUENCE [LARGE SCALE GENOMIC DNA]</scope>
    <source>
        <strain evidence="6">JCM 17664</strain>
    </source>
</reference>
<dbReference type="RefSeq" id="WP_344977935.1">
    <property type="nucleotide sequence ID" value="NZ_BAABFN010000002.1"/>
</dbReference>